<keyword evidence="1" id="KW-0812">Transmembrane</keyword>
<feature type="chain" id="PRO_5030907795" evidence="2">
    <location>
        <begin position="20"/>
        <end position="184"/>
    </location>
</feature>
<keyword evidence="1" id="KW-1133">Transmembrane helix</keyword>
<evidence type="ECO:0000313" key="3">
    <source>
        <dbReference type="EMBL" id="CAD9309526.1"/>
    </source>
</evidence>
<protein>
    <submittedName>
        <fullName evidence="3">Uncharacterized protein</fullName>
    </submittedName>
</protein>
<gene>
    <name evidence="3" type="ORF">SSP0437_LOCUS12459</name>
</gene>
<organism evidence="3">
    <name type="scientific">Sexangularia sp. CB-2014</name>
    <dbReference type="NCBI Taxonomy" id="1486929"/>
    <lineage>
        <taxon>Eukaryota</taxon>
        <taxon>Amoebozoa</taxon>
        <taxon>Tubulinea</taxon>
        <taxon>Elardia</taxon>
        <taxon>Arcellinida</taxon>
        <taxon>Arcellinida incertae sedis</taxon>
        <taxon>Sexangularia</taxon>
    </lineage>
</organism>
<reference evidence="3" key="1">
    <citation type="submission" date="2021-01" db="EMBL/GenBank/DDBJ databases">
        <authorList>
            <person name="Corre E."/>
            <person name="Pelletier E."/>
            <person name="Niang G."/>
            <person name="Scheremetjew M."/>
            <person name="Finn R."/>
            <person name="Kale V."/>
            <person name="Holt S."/>
            <person name="Cochrane G."/>
            <person name="Meng A."/>
            <person name="Brown T."/>
            <person name="Cohen L."/>
        </authorList>
    </citation>
    <scope>NUCLEOTIDE SEQUENCE</scope>
    <source>
        <strain evidence="3">ATCC 50979</strain>
    </source>
</reference>
<proteinExistence type="predicted"/>
<evidence type="ECO:0000256" key="2">
    <source>
        <dbReference type="SAM" id="SignalP"/>
    </source>
</evidence>
<dbReference type="AlphaFoldDB" id="A0A7S1VS84"/>
<sequence length="184" mass="19871">MIVFFFLFSLSLCCSLSGSYEGDGTVDNSSGWAMSLHLHLNESAQLIRESAATTCVVEAVGTWSANEQANALVFTVATLSSGQLDCASRPFDGHECARNECASTFAWSYSLSANCADLTLNQSKSLHRCPRPDCSTVDPGPPRHVPTGWIVFATLVLVASALGIAFHCHMTKRTRTRVSSYTQL</sequence>
<evidence type="ECO:0000256" key="1">
    <source>
        <dbReference type="SAM" id="Phobius"/>
    </source>
</evidence>
<keyword evidence="1" id="KW-0472">Membrane</keyword>
<feature type="transmembrane region" description="Helical" evidence="1">
    <location>
        <begin position="149"/>
        <end position="168"/>
    </location>
</feature>
<feature type="signal peptide" evidence="2">
    <location>
        <begin position="1"/>
        <end position="19"/>
    </location>
</feature>
<accession>A0A7S1VS84</accession>
<keyword evidence="2" id="KW-0732">Signal</keyword>
<dbReference type="EMBL" id="HBGL01015903">
    <property type="protein sequence ID" value="CAD9309526.1"/>
    <property type="molecule type" value="Transcribed_RNA"/>
</dbReference>
<name>A0A7S1VS84_9EUKA</name>